<proteinExistence type="predicted"/>
<dbReference type="Proteomes" id="UP000199021">
    <property type="component" value="Unassembled WGS sequence"/>
</dbReference>
<dbReference type="STRING" id="478744.SAMN05444359_12058"/>
<keyword evidence="4" id="KW-1185">Reference proteome</keyword>
<name>A0A1H9KD54_9BACT</name>
<dbReference type="Pfam" id="PF14028">
    <property type="entry name" value="Lant_dehydr_C"/>
    <property type="match status" value="1"/>
</dbReference>
<dbReference type="AlphaFoldDB" id="A0A1H9KD54"/>
<protein>
    <submittedName>
        <fullName evidence="3">Thiopeptide-type bacteriocin biosynthesis domain-containing protein</fullName>
    </submittedName>
</protein>
<gene>
    <name evidence="3" type="ORF">SAMN05444359_12058</name>
</gene>
<dbReference type="NCBIfam" id="TIGR03891">
    <property type="entry name" value="thiopep_ocin"/>
    <property type="match status" value="1"/>
</dbReference>
<dbReference type="Pfam" id="PF04738">
    <property type="entry name" value="Lant_dehydr_N"/>
    <property type="match status" value="1"/>
</dbReference>
<evidence type="ECO:0000259" key="1">
    <source>
        <dbReference type="Pfam" id="PF04738"/>
    </source>
</evidence>
<feature type="domain" description="Thiopeptide-type bacteriocin biosynthesis" evidence="2">
    <location>
        <begin position="782"/>
        <end position="1049"/>
    </location>
</feature>
<dbReference type="InterPro" id="IPR023809">
    <property type="entry name" value="Thiopep_bacteriocin_synth_dom"/>
</dbReference>
<dbReference type="InParanoid" id="A0A1H9KD54"/>
<sequence length="1064" mass="122347">MLKFTDKYIYRIARMPRNNFSGQAHFDNRLDFLKKELSKTEVQEAIYLSSPEFFKEVERFLIGELTMAAGPKKWNKFQVTALKYLNRISYRPTPFGMFAGCGVGKVMDSSALEAAPTAPTFRREIKLDAAYLMLLSNGLLKIPGINAVLKFFPNNTILEVGAKSRYVEYSDTDHGRAYNLSVFSNSEYLDRVRQAAVGGATGLEIAEVLVDEDITVADALGFVSELVDAKILVSELEPHVVGNPFQDQLESVLTALLQRRELTDEVAVEVRKFYGHLQHLIELMEAASETGSIASYRAIENLVAAFQGKPYPNVIRLDAEVRNEVAPRLDFQMARKVQKGLRALIKLCRYQSSRSIVDFRNKFSARYEEQLVPVMLALDPELGVGFEKVGSEQFTFTPLVDNLPMVPRLGSNKRKKVEWNYKLHNFLLQKMISCQVEGKRVLQLTDEDLDGFHYEMSHVPPTSAAMFSVVQEEGADEPLYCFKDLGKDTGAALLSRFAHMSGEIKEVVDDLCNFEEESFAGSVVAEINHLANLRVGNITERPRSRKHEIAFITKSNSDEGGLIPITDLYVGVRNNRVVLVSKKLGKEIIPRVSTAHNYAWNCLPLYKFLASLQEEYHGGYYEYLVDLGPITGMLDFVPRIQYERFVFRRASWNILTQPIKNLKELPFADMTVKLRELFKENNWPTRFTLRDGDAPVYVDLQNDHSIYLFINMLKGYRMIIEEVIEKPTDAHWFNDGAGAHYQHEVMLPFRNETFLNRKAKPVPAIIETEDTLPRVVYPSDEWLYLKFYGGAGTIEKLVGEKFPLLIKGLADQGLITSFFFLRLTDPDYHLRVRFKPSNYAAIGEILRQVNEFFKPELEHQFIWKIQVDTYRRELERYAGPNLAAGEALFAVDSKMVMSVKNLLVSEVQKDLEWLVMLSVMNIYLEVFGLKDADARAFLKERRETFSYLFNTNKLQKRDLVQRYLNHRPQIEEALQHNRYPFEQEALLHSILAEFKDELTTVYDEGIAPLDKDLRAELLQSYVHMFILRFSRAKNKIHEHVLFFILERYYLQEAGKKRKSVPQLK</sequence>
<dbReference type="InterPro" id="IPR006827">
    <property type="entry name" value="Lant_deHydtase_N"/>
</dbReference>
<evidence type="ECO:0000313" key="3">
    <source>
        <dbReference type="EMBL" id="SEQ97136.1"/>
    </source>
</evidence>
<evidence type="ECO:0000313" key="4">
    <source>
        <dbReference type="Proteomes" id="UP000199021"/>
    </source>
</evidence>
<organism evidence="3 4">
    <name type="scientific">Neolewinella agarilytica</name>
    <dbReference type="NCBI Taxonomy" id="478744"/>
    <lineage>
        <taxon>Bacteria</taxon>
        <taxon>Pseudomonadati</taxon>
        <taxon>Bacteroidota</taxon>
        <taxon>Saprospiria</taxon>
        <taxon>Saprospirales</taxon>
        <taxon>Lewinellaceae</taxon>
        <taxon>Neolewinella</taxon>
    </lineage>
</organism>
<accession>A0A1H9KD54</accession>
<dbReference type="OrthoDB" id="1273722at2"/>
<dbReference type="EMBL" id="FOFB01000020">
    <property type="protein sequence ID" value="SEQ97136.1"/>
    <property type="molecule type" value="Genomic_DNA"/>
</dbReference>
<feature type="domain" description="Lantibiotic dehydratase N-terminal" evidence="1">
    <location>
        <begin position="40"/>
        <end position="706"/>
    </location>
</feature>
<dbReference type="RefSeq" id="WP_090170725.1">
    <property type="nucleotide sequence ID" value="NZ_FOFB01000020.1"/>
</dbReference>
<reference evidence="4" key="1">
    <citation type="submission" date="2016-10" db="EMBL/GenBank/DDBJ databases">
        <authorList>
            <person name="Varghese N."/>
            <person name="Submissions S."/>
        </authorList>
    </citation>
    <scope>NUCLEOTIDE SEQUENCE [LARGE SCALE GENOMIC DNA]</scope>
    <source>
        <strain evidence="4">DSM 24740</strain>
    </source>
</reference>
<evidence type="ECO:0000259" key="2">
    <source>
        <dbReference type="Pfam" id="PF14028"/>
    </source>
</evidence>